<evidence type="ECO:0000313" key="1">
    <source>
        <dbReference type="EMBL" id="VVC27259.1"/>
    </source>
</evidence>
<reference evidence="1 2" key="1">
    <citation type="submission" date="2019-08" db="EMBL/GenBank/DDBJ databases">
        <authorList>
            <person name="Alioto T."/>
            <person name="Alioto T."/>
            <person name="Gomez Garrido J."/>
        </authorList>
    </citation>
    <scope>NUCLEOTIDE SEQUENCE [LARGE SCALE GENOMIC DNA]</scope>
</reference>
<organism evidence="1 2">
    <name type="scientific">Cinara cedri</name>
    <dbReference type="NCBI Taxonomy" id="506608"/>
    <lineage>
        <taxon>Eukaryota</taxon>
        <taxon>Metazoa</taxon>
        <taxon>Ecdysozoa</taxon>
        <taxon>Arthropoda</taxon>
        <taxon>Hexapoda</taxon>
        <taxon>Insecta</taxon>
        <taxon>Pterygota</taxon>
        <taxon>Neoptera</taxon>
        <taxon>Paraneoptera</taxon>
        <taxon>Hemiptera</taxon>
        <taxon>Sternorrhyncha</taxon>
        <taxon>Aphidomorpha</taxon>
        <taxon>Aphidoidea</taxon>
        <taxon>Aphididae</taxon>
        <taxon>Lachninae</taxon>
        <taxon>Cinara</taxon>
    </lineage>
</organism>
<dbReference type="AlphaFoldDB" id="A0A5E4M790"/>
<accession>A0A5E4M790</accession>
<name>A0A5E4M790_9HEMI</name>
<evidence type="ECO:0000313" key="2">
    <source>
        <dbReference type="Proteomes" id="UP000325440"/>
    </source>
</evidence>
<gene>
    <name evidence="1" type="ORF">CINCED_3A017132</name>
</gene>
<sequence>MVNKTKQMEAIQNFLNTKDSNLLLIQQIRQIINYEESFIDETLDAVDPKVLDKELVKANIMDSIKIISDFMDMYNADIRGCDPSEIIKIMHFINLQLKAAIRLKLIDETN</sequence>
<protein>
    <submittedName>
        <fullName evidence="1">Uncharacterized protein</fullName>
    </submittedName>
</protein>
<dbReference type="Proteomes" id="UP000325440">
    <property type="component" value="Unassembled WGS sequence"/>
</dbReference>
<dbReference type="EMBL" id="CABPRJ010000078">
    <property type="protein sequence ID" value="VVC27259.1"/>
    <property type="molecule type" value="Genomic_DNA"/>
</dbReference>
<proteinExistence type="predicted"/>
<keyword evidence="2" id="KW-1185">Reference proteome</keyword>